<feature type="compositionally biased region" description="Low complexity" evidence="1">
    <location>
        <begin position="341"/>
        <end position="363"/>
    </location>
</feature>
<protein>
    <recommendedName>
        <fullName evidence="2">Putative plant transposon protein domain-containing protein</fullName>
    </recommendedName>
</protein>
<name>A0A445CDC3_ARAHY</name>
<feature type="compositionally biased region" description="Basic and acidic residues" evidence="1">
    <location>
        <begin position="424"/>
        <end position="433"/>
    </location>
</feature>
<feature type="region of interest" description="Disordered" evidence="1">
    <location>
        <begin position="409"/>
        <end position="433"/>
    </location>
</feature>
<feature type="region of interest" description="Disordered" evidence="1">
    <location>
        <begin position="311"/>
        <end position="365"/>
    </location>
</feature>
<evidence type="ECO:0000259" key="2">
    <source>
        <dbReference type="Pfam" id="PF20167"/>
    </source>
</evidence>
<evidence type="ECO:0000313" key="3">
    <source>
        <dbReference type="EMBL" id="RYR48940.1"/>
    </source>
</evidence>
<feature type="domain" description="Putative plant transposon protein" evidence="2">
    <location>
        <begin position="163"/>
        <end position="309"/>
    </location>
</feature>
<organism evidence="3 4">
    <name type="scientific">Arachis hypogaea</name>
    <name type="common">Peanut</name>
    <dbReference type="NCBI Taxonomy" id="3818"/>
    <lineage>
        <taxon>Eukaryota</taxon>
        <taxon>Viridiplantae</taxon>
        <taxon>Streptophyta</taxon>
        <taxon>Embryophyta</taxon>
        <taxon>Tracheophyta</taxon>
        <taxon>Spermatophyta</taxon>
        <taxon>Magnoliopsida</taxon>
        <taxon>eudicotyledons</taxon>
        <taxon>Gunneridae</taxon>
        <taxon>Pentapetalae</taxon>
        <taxon>rosids</taxon>
        <taxon>fabids</taxon>
        <taxon>Fabales</taxon>
        <taxon>Fabaceae</taxon>
        <taxon>Papilionoideae</taxon>
        <taxon>50 kb inversion clade</taxon>
        <taxon>dalbergioids sensu lato</taxon>
        <taxon>Dalbergieae</taxon>
        <taxon>Pterocarpus clade</taxon>
        <taxon>Arachis</taxon>
    </lineage>
</organism>
<dbReference type="InterPro" id="IPR046796">
    <property type="entry name" value="Transposase_32_dom"/>
</dbReference>
<dbReference type="EMBL" id="SDMP01000007">
    <property type="protein sequence ID" value="RYR48940.1"/>
    <property type="molecule type" value="Genomic_DNA"/>
</dbReference>
<sequence>MAIMVEAISNMISSRLSLCNQGASIVECGEATKELSEGVNLKLHREEEELKQEIQPEEEVEASEQKEVVVGCLGYVENIKESEVEELSSMKFGRDIKEESDVEEVDRESKEIDQEVDSISDFLSTWINPLDNLVEPSSSELESNVKEDDKHLMGEGILFPSAGREILITEATIREALLCRPRTEDTCTYEQAEVAIHCMTFDYEALKRVIATPDAPWVLDSGNKKPKGMRFTYLSREAKTWQHIFAHCVLPVTHFSEILMDMLVLIGCIMVGKEVDFPRLIRKSIWRVHIRGLLAFPTLVTSMIELADVTWEDDDVTPPPPNEDDKEPPPKRRSRARAVEEAAQPSSSAAAAGPPSTLAAAASLPPPPAPEPTYLLVQHLFCLMERLERRIMRCLDRIDQEFVSQDIELPRLLDSPASDEQDQKEEHDEEPTH</sequence>
<feature type="compositionally biased region" description="Acidic residues" evidence="1">
    <location>
        <begin position="311"/>
        <end position="326"/>
    </location>
</feature>
<reference evidence="3 4" key="1">
    <citation type="submission" date="2019-01" db="EMBL/GenBank/DDBJ databases">
        <title>Sequencing of cultivated peanut Arachis hypogaea provides insights into genome evolution and oil improvement.</title>
        <authorList>
            <person name="Chen X."/>
        </authorList>
    </citation>
    <scope>NUCLEOTIDE SEQUENCE [LARGE SCALE GENOMIC DNA]</scope>
    <source>
        <strain evidence="4">cv. Fuhuasheng</strain>
        <tissue evidence="3">Leaves</tissue>
    </source>
</reference>
<comment type="caution">
    <text evidence="3">The sequence shown here is derived from an EMBL/GenBank/DDBJ whole genome shotgun (WGS) entry which is preliminary data.</text>
</comment>
<evidence type="ECO:0000256" key="1">
    <source>
        <dbReference type="SAM" id="MobiDB-lite"/>
    </source>
</evidence>
<gene>
    <name evidence="3" type="ORF">Ahy_A07g035070</name>
</gene>
<dbReference type="Pfam" id="PF20167">
    <property type="entry name" value="Transposase_32"/>
    <property type="match status" value="1"/>
</dbReference>
<proteinExistence type="predicted"/>
<evidence type="ECO:0000313" key="4">
    <source>
        <dbReference type="Proteomes" id="UP000289738"/>
    </source>
</evidence>
<dbReference type="AlphaFoldDB" id="A0A445CDC3"/>
<dbReference type="Proteomes" id="UP000289738">
    <property type="component" value="Chromosome A07"/>
</dbReference>
<keyword evidence="4" id="KW-1185">Reference proteome</keyword>
<accession>A0A445CDC3</accession>